<feature type="transmembrane region" description="Helical" evidence="1">
    <location>
        <begin position="167"/>
        <end position="189"/>
    </location>
</feature>
<dbReference type="InterPro" id="IPR045931">
    <property type="entry name" value="DUF6350"/>
</dbReference>
<feature type="transmembrane region" description="Helical" evidence="1">
    <location>
        <begin position="226"/>
        <end position="247"/>
    </location>
</feature>
<dbReference type="AlphaFoldDB" id="A0A6J5Z2Y8"/>
<dbReference type="EMBL" id="CAESAK010000038">
    <property type="protein sequence ID" value="CAB4334103.1"/>
    <property type="molecule type" value="Genomic_DNA"/>
</dbReference>
<keyword evidence="1" id="KW-0812">Transmembrane</keyword>
<name>A0A6J5Z2Y8_9ZZZZ</name>
<proteinExistence type="predicted"/>
<feature type="transmembrane region" description="Helical" evidence="1">
    <location>
        <begin position="201"/>
        <end position="219"/>
    </location>
</feature>
<reference evidence="2" key="1">
    <citation type="submission" date="2020-05" db="EMBL/GenBank/DDBJ databases">
        <authorList>
            <person name="Chiriac C."/>
            <person name="Salcher M."/>
            <person name="Ghai R."/>
            <person name="Kavagutti S V."/>
        </authorList>
    </citation>
    <scope>NUCLEOTIDE SEQUENCE</scope>
</reference>
<dbReference type="Pfam" id="PF19877">
    <property type="entry name" value="DUF6350"/>
    <property type="match status" value="1"/>
</dbReference>
<feature type="transmembrane region" description="Helical" evidence="1">
    <location>
        <begin position="109"/>
        <end position="129"/>
    </location>
</feature>
<feature type="transmembrane region" description="Helical" evidence="1">
    <location>
        <begin position="135"/>
        <end position="155"/>
    </location>
</feature>
<accession>A0A6J5Z2Y8</accession>
<keyword evidence="1" id="KW-1133">Transmembrane helix</keyword>
<evidence type="ECO:0000256" key="1">
    <source>
        <dbReference type="SAM" id="Phobius"/>
    </source>
</evidence>
<protein>
    <submittedName>
        <fullName evidence="2">Unannotated protein</fullName>
    </submittedName>
</protein>
<feature type="transmembrane region" description="Helical" evidence="1">
    <location>
        <begin position="12"/>
        <end position="34"/>
    </location>
</feature>
<feature type="transmembrane region" description="Helical" evidence="1">
    <location>
        <begin position="333"/>
        <end position="352"/>
    </location>
</feature>
<gene>
    <name evidence="2" type="ORF">UFOPK3775_00414</name>
</gene>
<feature type="transmembrane region" description="Helical" evidence="1">
    <location>
        <begin position="69"/>
        <end position="88"/>
    </location>
</feature>
<feature type="transmembrane region" description="Helical" evidence="1">
    <location>
        <begin position="295"/>
        <end position="313"/>
    </location>
</feature>
<organism evidence="2">
    <name type="scientific">freshwater metagenome</name>
    <dbReference type="NCBI Taxonomy" id="449393"/>
    <lineage>
        <taxon>unclassified sequences</taxon>
        <taxon>metagenomes</taxon>
        <taxon>ecological metagenomes</taxon>
    </lineage>
</organism>
<evidence type="ECO:0000313" key="2">
    <source>
        <dbReference type="EMBL" id="CAB4334103.1"/>
    </source>
</evidence>
<sequence>MQRVLTVSLSHAIRGAAFVLLPFAFVALIAWATAGSATGTTTDPIRGALWIWLGAHHIPFSLSLPPTGIAGYFSYLPWGAMVLPLLAIRSTFKRALDRLQGDFHNINGVRVTYSIFYTLIVTGLAYLSGSPTVTPQWYLAPIFAFSISIIATMSCGDKLRIAKPVAIALRLVAIILGTSLVAIGVLIVIKFSTVKLLVEGLQPGFFGGVLLLILSVLYLPNAAVAFASYIAGSGFAVGSGTLVSPWWHHIDQLPVFPLLGVIPIDRHPMWIVGGLFFVGLGVLLAYWTLQSGIELLLQSALFLSVMIFLLAYLSSGSLMTDEMGAMGVSVWKFGLTALLEFALGAALTTLVITKRAR</sequence>
<feature type="transmembrane region" description="Helical" evidence="1">
    <location>
        <begin position="267"/>
        <end position="288"/>
    </location>
</feature>
<keyword evidence="1" id="KW-0472">Membrane</keyword>